<keyword evidence="5" id="KW-1185">Reference proteome</keyword>
<dbReference type="SUPFAM" id="SSF56112">
    <property type="entry name" value="Protein kinase-like (PK-like)"/>
    <property type="match status" value="1"/>
</dbReference>
<feature type="compositionally biased region" description="Polar residues" evidence="3">
    <location>
        <begin position="179"/>
        <end position="189"/>
    </location>
</feature>
<gene>
    <name evidence="4" type="ORF">CTHT_0044850</name>
</gene>
<dbReference type="AlphaFoldDB" id="G0S978"/>
<dbReference type="GeneID" id="18258523"/>
<dbReference type="HOGENOM" id="CLU_036517_1_2_1"/>
<accession>G0S978</accession>
<dbReference type="PANTHER" id="PTHR12149:SF8">
    <property type="entry name" value="PROTEIN-RIBULOSAMINE 3-KINASE"/>
    <property type="match status" value="1"/>
</dbReference>
<dbReference type="PANTHER" id="PTHR12149">
    <property type="entry name" value="FRUCTOSAMINE 3 KINASE-RELATED PROTEIN"/>
    <property type="match status" value="1"/>
</dbReference>
<proteinExistence type="predicted"/>
<evidence type="ECO:0000256" key="1">
    <source>
        <dbReference type="ARBA" id="ARBA00011961"/>
    </source>
</evidence>
<reference evidence="4 5" key="1">
    <citation type="journal article" date="2011" name="Cell">
        <title>Insight into structure and assembly of the nuclear pore complex by utilizing the genome of a eukaryotic thermophile.</title>
        <authorList>
            <person name="Amlacher S."/>
            <person name="Sarges P."/>
            <person name="Flemming D."/>
            <person name="van Noort V."/>
            <person name="Kunze R."/>
            <person name="Devos D.P."/>
            <person name="Arumugam M."/>
            <person name="Bork P."/>
            <person name="Hurt E."/>
        </authorList>
    </citation>
    <scope>NUCLEOTIDE SEQUENCE [LARGE SCALE GENOMIC DNA]</scope>
    <source>
        <strain evidence="5">DSM 1495 / CBS 144.50 / IMI 039719</strain>
    </source>
</reference>
<dbReference type="eggNOG" id="KOG3021">
    <property type="taxonomic scope" value="Eukaryota"/>
</dbReference>
<dbReference type="EMBL" id="GL988043">
    <property type="protein sequence ID" value="EGS19989.1"/>
    <property type="molecule type" value="Genomic_DNA"/>
</dbReference>
<comment type="catalytic activity">
    <reaction evidence="2">
        <text>N(6)-D-ribulosyl-L-lysyl-[protein] + ATP = N(6)-(3-O-phospho-D-ribulosyl)-L-lysyl-[protein] + ADP + H(+)</text>
        <dbReference type="Rhea" id="RHEA:48432"/>
        <dbReference type="Rhea" id="RHEA-COMP:12103"/>
        <dbReference type="Rhea" id="RHEA-COMP:12104"/>
        <dbReference type="ChEBI" id="CHEBI:15378"/>
        <dbReference type="ChEBI" id="CHEBI:30616"/>
        <dbReference type="ChEBI" id="CHEBI:90418"/>
        <dbReference type="ChEBI" id="CHEBI:90420"/>
        <dbReference type="ChEBI" id="CHEBI:456216"/>
        <dbReference type="EC" id="2.7.1.172"/>
    </reaction>
    <physiologicalReaction direction="left-to-right" evidence="2">
        <dbReference type="Rhea" id="RHEA:48433"/>
    </physiologicalReaction>
</comment>
<evidence type="ECO:0000313" key="4">
    <source>
        <dbReference type="EMBL" id="EGS19989.1"/>
    </source>
</evidence>
<evidence type="ECO:0000313" key="5">
    <source>
        <dbReference type="Proteomes" id="UP000008066"/>
    </source>
</evidence>
<dbReference type="EC" id="2.7.1.172" evidence="1"/>
<evidence type="ECO:0000256" key="2">
    <source>
        <dbReference type="ARBA" id="ARBA00048655"/>
    </source>
</evidence>
<dbReference type="Gene3D" id="3.90.1200.10">
    <property type="match status" value="1"/>
</dbReference>
<protein>
    <recommendedName>
        <fullName evidence="1">protein-ribulosamine 3-kinase</fullName>
        <ecNumber evidence="1">2.7.1.172</ecNumber>
    </recommendedName>
</protein>
<sequence length="487" mass="54490">MEPTAHKEVRSDSAGTVPPASYFDELVAAQAANIDITSYHEVYLVVKQDLETVEVDMGENKNRNNTAADAIDLDPSILAELPAGSKILSISPHGKSFWAHTARMDILQQDGFTKSLFLKLLPGETGLAMVKSEYESLNAIRDVISRFAPRPIAYGTCQSSASEVLSSLSRREEAGKSKGNGSLSNPELSKSNDHQQLHFILTEFLPLLPVSGFSGDPASVIDNGRPPPEPFTACLRELHQKSVSPTGKFGFHIQTYAGNLPQYVEWTESWEDFFMKSLKFAITLEREVKGPYCGLDGEDADVHPKRIQSNGQAGLEREMEEYLLPRLYSKVVPRLLRPLESGGRKVKPSLVHGDLWWGNAGVVVGEKRTRSLSLFCRGLTDRCVDEFGQWMPAQSGFDKRYLDAYYVGDEISEPTEDFEGRLDLYKLWVLTSLKVIIDDLSLIEFDRRFNAHVSALFPNDKRLRVQMISNIRDLVERYGQEDVPALD</sequence>
<dbReference type="RefSeq" id="XP_006694874.1">
    <property type="nucleotide sequence ID" value="XM_006694811.1"/>
</dbReference>
<dbReference type="KEGG" id="cthr:CTHT_0044850"/>
<dbReference type="OMA" id="HRMTSEY"/>
<dbReference type="Proteomes" id="UP000008066">
    <property type="component" value="Unassembled WGS sequence"/>
</dbReference>
<dbReference type="InterPro" id="IPR016477">
    <property type="entry name" value="Fructo-/Ketosamine-3-kinase"/>
</dbReference>
<feature type="region of interest" description="Disordered" evidence="3">
    <location>
        <begin position="168"/>
        <end position="190"/>
    </location>
</feature>
<evidence type="ECO:0000256" key="3">
    <source>
        <dbReference type="SAM" id="MobiDB-lite"/>
    </source>
</evidence>
<organism evidence="5">
    <name type="scientific">Chaetomium thermophilum (strain DSM 1495 / CBS 144.50 / IMI 039719)</name>
    <name type="common">Thermochaetoides thermophila</name>
    <dbReference type="NCBI Taxonomy" id="759272"/>
    <lineage>
        <taxon>Eukaryota</taxon>
        <taxon>Fungi</taxon>
        <taxon>Dikarya</taxon>
        <taxon>Ascomycota</taxon>
        <taxon>Pezizomycotina</taxon>
        <taxon>Sordariomycetes</taxon>
        <taxon>Sordariomycetidae</taxon>
        <taxon>Sordariales</taxon>
        <taxon>Chaetomiaceae</taxon>
        <taxon>Thermochaetoides</taxon>
    </lineage>
</organism>
<dbReference type="InterPro" id="IPR011009">
    <property type="entry name" value="Kinase-like_dom_sf"/>
</dbReference>
<name>G0S978_CHATD</name>
<dbReference type="OrthoDB" id="5772781at2759"/>
<dbReference type="GO" id="GO:0102193">
    <property type="term" value="F:protein-ribulosamine 3-kinase activity"/>
    <property type="evidence" value="ECO:0007669"/>
    <property type="project" value="UniProtKB-EC"/>
</dbReference>
<dbReference type="Pfam" id="PF03881">
    <property type="entry name" value="Fructosamin_kin"/>
    <property type="match status" value="1"/>
</dbReference>